<keyword evidence="3" id="KW-1185">Reference proteome</keyword>
<gene>
    <name evidence="2" type="ORF">LSAA_2640</name>
</gene>
<dbReference type="EMBL" id="HG994589">
    <property type="protein sequence ID" value="CAF2791715.1"/>
    <property type="molecule type" value="Genomic_DNA"/>
</dbReference>
<sequence>MHYCSSSQYLEGVLRPPQKQSASGKTGKELNEEEMNMAMEYGNKKYPALVPIIMMFQARSPPSQPFKFTVYLSKTISATESWESHAGFMGSHCCNILSAVYQLTTAAPMSS</sequence>
<evidence type="ECO:0000313" key="2">
    <source>
        <dbReference type="EMBL" id="CAF2791715.1"/>
    </source>
</evidence>
<name>A0A7R8CEJ4_LEPSM</name>
<accession>A0A7R8CEJ4</accession>
<dbReference type="Proteomes" id="UP000675881">
    <property type="component" value="Chromosome 10"/>
</dbReference>
<feature type="region of interest" description="Disordered" evidence="1">
    <location>
        <begin position="1"/>
        <end position="30"/>
    </location>
</feature>
<proteinExistence type="predicted"/>
<dbReference type="AlphaFoldDB" id="A0A7R8CEJ4"/>
<evidence type="ECO:0000256" key="1">
    <source>
        <dbReference type="SAM" id="MobiDB-lite"/>
    </source>
</evidence>
<evidence type="ECO:0000313" key="3">
    <source>
        <dbReference type="Proteomes" id="UP000675881"/>
    </source>
</evidence>
<organism evidence="2 3">
    <name type="scientific">Lepeophtheirus salmonis</name>
    <name type="common">Salmon louse</name>
    <name type="synonym">Caligus salmonis</name>
    <dbReference type="NCBI Taxonomy" id="72036"/>
    <lineage>
        <taxon>Eukaryota</taxon>
        <taxon>Metazoa</taxon>
        <taxon>Ecdysozoa</taxon>
        <taxon>Arthropoda</taxon>
        <taxon>Crustacea</taxon>
        <taxon>Multicrustacea</taxon>
        <taxon>Hexanauplia</taxon>
        <taxon>Copepoda</taxon>
        <taxon>Siphonostomatoida</taxon>
        <taxon>Caligidae</taxon>
        <taxon>Lepeophtheirus</taxon>
    </lineage>
</organism>
<protein>
    <submittedName>
        <fullName evidence="2">(salmon louse) hypothetical protein</fullName>
    </submittedName>
</protein>
<reference evidence="2" key="1">
    <citation type="submission" date="2021-02" db="EMBL/GenBank/DDBJ databases">
        <authorList>
            <person name="Bekaert M."/>
        </authorList>
    </citation>
    <scope>NUCLEOTIDE SEQUENCE</scope>
    <source>
        <strain evidence="2">IoA-00</strain>
    </source>
</reference>